<accession>A0A146JWR7</accession>
<comment type="subcellular location">
    <subcellularLocation>
        <location evidence="1">Membrane</location>
        <topology evidence="1">Multi-pass membrane protein</topology>
    </subcellularLocation>
</comment>
<feature type="transmembrane region" description="Helical" evidence="9">
    <location>
        <begin position="136"/>
        <end position="158"/>
    </location>
</feature>
<dbReference type="PANTHER" id="PTHR21137">
    <property type="entry name" value="ODORANT RECEPTOR"/>
    <property type="match status" value="1"/>
</dbReference>
<evidence type="ECO:0000256" key="4">
    <source>
        <dbReference type="ARBA" id="ARBA00022725"/>
    </source>
</evidence>
<keyword evidence="6 9" id="KW-0472">Membrane</keyword>
<feature type="transmembrane region" description="Helical" evidence="9">
    <location>
        <begin position="44"/>
        <end position="64"/>
    </location>
</feature>
<evidence type="ECO:0000256" key="6">
    <source>
        <dbReference type="ARBA" id="ARBA00023136"/>
    </source>
</evidence>
<reference evidence="10" key="1">
    <citation type="submission" date="2015-12" db="EMBL/GenBank/DDBJ databases">
        <title>Antennal transcriptome and differential expression of olfactory genes in the yellow peach moth, Conogethes punctiferalis (Guen e) (Lepidoptera: Crambidae).</title>
        <authorList>
            <person name="Du Y."/>
        </authorList>
    </citation>
    <scope>NUCLEOTIDE SEQUENCE</scope>
    <source>
        <tissue evidence="10">Antennae</tissue>
    </source>
</reference>
<evidence type="ECO:0000256" key="7">
    <source>
        <dbReference type="ARBA" id="ARBA00023170"/>
    </source>
</evidence>
<keyword evidence="4" id="KW-0552">Olfaction</keyword>
<organism evidence="10">
    <name type="scientific">Conogethes punctiferalis</name>
    <name type="common">Durian fruit borer</name>
    <name type="synonym">Astura punctiferalis</name>
    <dbReference type="NCBI Taxonomy" id="1133088"/>
    <lineage>
        <taxon>Eukaryota</taxon>
        <taxon>Metazoa</taxon>
        <taxon>Ecdysozoa</taxon>
        <taxon>Arthropoda</taxon>
        <taxon>Hexapoda</taxon>
        <taxon>Insecta</taxon>
        <taxon>Pterygota</taxon>
        <taxon>Neoptera</taxon>
        <taxon>Endopterygota</taxon>
        <taxon>Lepidoptera</taxon>
        <taxon>Glossata</taxon>
        <taxon>Ditrysia</taxon>
        <taxon>Pyraloidea</taxon>
        <taxon>Crambidae</taxon>
        <taxon>Spilomelinae</taxon>
        <taxon>Conogethes</taxon>
    </lineage>
</organism>
<evidence type="ECO:0000256" key="3">
    <source>
        <dbReference type="ARBA" id="ARBA00022692"/>
    </source>
</evidence>
<feature type="transmembrane region" description="Helical" evidence="9">
    <location>
        <begin position="76"/>
        <end position="94"/>
    </location>
</feature>
<dbReference type="GO" id="GO:0005549">
    <property type="term" value="F:odorant binding"/>
    <property type="evidence" value="ECO:0007669"/>
    <property type="project" value="InterPro"/>
</dbReference>
<keyword evidence="2" id="KW-0716">Sensory transduction</keyword>
<keyword evidence="7" id="KW-0675">Receptor</keyword>
<dbReference type="InterPro" id="IPR004117">
    <property type="entry name" value="7tm6_olfct_rcpt"/>
</dbReference>
<feature type="transmembrane region" description="Helical" evidence="9">
    <location>
        <begin position="202"/>
        <end position="223"/>
    </location>
</feature>
<keyword evidence="5 9" id="KW-1133">Transmembrane helix</keyword>
<dbReference type="PANTHER" id="PTHR21137:SF42">
    <property type="entry name" value="ODORANT RECEPTOR 83A"/>
    <property type="match status" value="1"/>
</dbReference>
<evidence type="ECO:0000256" key="8">
    <source>
        <dbReference type="ARBA" id="ARBA00023224"/>
    </source>
</evidence>
<evidence type="ECO:0000256" key="5">
    <source>
        <dbReference type="ARBA" id="ARBA00022989"/>
    </source>
</evidence>
<protein>
    <submittedName>
        <fullName evidence="10">OBP</fullName>
    </submittedName>
</protein>
<dbReference type="GO" id="GO:0005886">
    <property type="term" value="C:plasma membrane"/>
    <property type="evidence" value="ECO:0007669"/>
    <property type="project" value="TreeGrafter"/>
</dbReference>
<dbReference type="EMBL" id="GEDO01000068">
    <property type="protein sequence ID" value="JAP88558.1"/>
    <property type="molecule type" value="mRNA"/>
</dbReference>
<name>A0A146JWR7_CONPF</name>
<feature type="non-terminal residue" evidence="10">
    <location>
        <position position="1"/>
    </location>
</feature>
<evidence type="ECO:0000256" key="2">
    <source>
        <dbReference type="ARBA" id="ARBA00022606"/>
    </source>
</evidence>
<dbReference type="GO" id="GO:0007165">
    <property type="term" value="P:signal transduction"/>
    <property type="evidence" value="ECO:0007669"/>
    <property type="project" value="UniProtKB-KW"/>
</dbReference>
<keyword evidence="8" id="KW-0807">Transducer</keyword>
<keyword evidence="3 9" id="KW-0812">Transmembrane</keyword>
<proteinExistence type="evidence at transcript level"/>
<evidence type="ECO:0000256" key="1">
    <source>
        <dbReference type="ARBA" id="ARBA00004141"/>
    </source>
</evidence>
<sequence>MTVKMQKGQPLLLTHIRILRLSLMSCGAWPNEVLEGSSRRRFSLAFIIIIISCINTCGELNYLIKNYNILPFFDLGDLYMTFFLTILTLIRAIIPTVKSYGDVVCTFFMEFHLEHYKQKGEYYEEICNKINKFSHYFTLLTVANMTLGPIFFNLAPLYNNYRHGAFTNNREENYTLQFSVYFLYPWYDQEDHFITTSLINLYLSYFCALLVCCLDLLMSLMAFQIIGHIKTLIYDLRHVPRPKRHISMDISFRETNTKANIYADIYDEQENIVIRAKIIDFVNHHRQIVNFAGSMSELFGPMLAFTYLYQLISCALLLLECSQGEPAALARYGPLTVIIFYQLAQISFTFEFIGSESDKLKDETYDIPWECMSVKNQRLVWMLLNRIQIPIRVTALGMVEVGVQTMVAILKTTFSYFALLKSINE</sequence>
<dbReference type="GO" id="GO:0004984">
    <property type="term" value="F:olfactory receptor activity"/>
    <property type="evidence" value="ECO:0007669"/>
    <property type="project" value="InterPro"/>
</dbReference>
<dbReference type="AlphaFoldDB" id="A0A146JWR7"/>
<evidence type="ECO:0000256" key="9">
    <source>
        <dbReference type="SAM" id="Phobius"/>
    </source>
</evidence>
<evidence type="ECO:0000313" key="10">
    <source>
        <dbReference type="EMBL" id="JAP88558.1"/>
    </source>
</evidence>
<dbReference type="Pfam" id="PF02949">
    <property type="entry name" value="7tm_6"/>
    <property type="match status" value="1"/>
</dbReference>
<feature type="non-terminal residue" evidence="10">
    <location>
        <position position="425"/>
    </location>
</feature>